<feature type="binding site" evidence="12">
    <location>
        <position position="47"/>
    </location>
    <ligand>
        <name>pyruvate</name>
        <dbReference type="ChEBI" id="CHEBI:15361"/>
    </ligand>
</feature>
<evidence type="ECO:0000256" key="6">
    <source>
        <dbReference type="ARBA" id="ARBA00022605"/>
    </source>
</evidence>
<dbReference type="PROSITE" id="PS00666">
    <property type="entry name" value="DHDPS_2"/>
    <property type="match status" value="1"/>
</dbReference>
<keyword evidence="10 12" id="KW-0704">Schiff base</keyword>
<dbReference type="InterPro" id="IPR013785">
    <property type="entry name" value="Aldolase_TIM"/>
</dbReference>
<keyword evidence="15" id="KW-1185">Reference proteome</keyword>
<dbReference type="SMART" id="SM01130">
    <property type="entry name" value="DHDPS"/>
    <property type="match status" value="1"/>
</dbReference>
<name>A0ABW3Y3U4_9FLAO</name>
<evidence type="ECO:0000313" key="14">
    <source>
        <dbReference type="EMBL" id="MFD1316514.1"/>
    </source>
</evidence>
<dbReference type="PIRSF" id="PIRSF001365">
    <property type="entry name" value="DHDPS"/>
    <property type="match status" value="1"/>
</dbReference>
<dbReference type="HAMAP" id="MF_00418">
    <property type="entry name" value="DapA"/>
    <property type="match status" value="1"/>
</dbReference>
<evidence type="ECO:0000256" key="5">
    <source>
        <dbReference type="ARBA" id="ARBA00022490"/>
    </source>
</evidence>
<dbReference type="NCBIfam" id="TIGR00674">
    <property type="entry name" value="dapA"/>
    <property type="match status" value="1"/>
</dbReference>
<comment type="subcellular location">
    <subcellularLocation>
        <location evidence="12">Cytoplasm</location>
    </subcellularLocation>
</comment>
<dbReference type="PRINTS" id="PR00146">
    <property type="entry name" value="DHPICSNTHASE"/>
</dbReference>
<feature type="active site" description="Proton donor/acceptor" evidence="12">
    <location>
        <position position="135"/>
    </location>
</feature>
<dbReference type="SUPFAM" id="SSF51569">
    <property type="entry name" value="Aldolase"/>
    <property type="match status" value="1"/>
</dbReference>
<comment type="subunit">
    <text evidence="12">Homotetramer; dimer of dimers.</text>
</comment>
<evidence type="ECO:0000256" key="4">
    <source>
        <dbReference type="ARBA" id="ARBA00012086"/>
    </source>
</evidence>
<evidence type="ECO:0000256" key="13">
    <source>
        <dbReference type="PIRNR" id="PIRNR001365"/>
    </source>
</evidence>
<accession>A0ABW3Y3U4</accession>
<dbReference type="PANTHER" id="PTHR12128">
    <property type="entry name" value="DIHYDRODIPICOLINATE SYNTHASE"/>
    <property type="match status" value="1"/>
</dbReference>
<gene>
    <name evidence="12 14" type="primary">dapA</name>
    <name evidence="14" type="ORF">ACFQ39_12885</name>
</gene>
<dbReference type="InterPro" id="IPR002220">
    <property type="entry name" value="DapA-like"/>
</dbReference>
<dbReference type="Pfam" id="PF00701">
    <property type="entry name" value="DHDPS"/>
    <property type="match status" value="1"/>
</dbReference>
<feature type="site" description="Part of a proton relay during catalysis" evidence="12">
    <location>
        <position position="46"/>
    </location>
</feature>
<evidence type="ECO:0000256" key="2">
    <source>
        <dbReference type="ARBA" id="ARBA00005120"/>
    </source>
</evidence>
<dbReference type="GO" id="GO:0008840">
    <property type="term" value="F:4-hydroxy-tetrahydrodipicolinate synthase activity"/>
    <property type="evidence" value="ECO:0007669"/>
    <property type="project" value="UniProtKB-EC"/>
</dbReference>
<organism evidence="14 15">
    <name type="scientific">Namhaeicola litoreus</name>
    <dbReference type="NCBI Taxonomy" id="1052145"/>
    <lineage>
        <taxon>Bacteria</taxon>
        <taxon>Pseudomonadati</taxon>
        <taxon>Bacteroidota</taxon>
        <taxon>Flavobacteriia</taxon>
        <taxon>Flavobacteriales</taxon>
        <taxon>Flavobacteriaceae</taxon>
        <taxon>Namhaeicola</taxon>
    </lineage>
</organism>
<protein>
    <recommendedName>
        <fullName evidence="4 12">4-hydroxy-tetrahydrodipicolinate synthase</fullName>
        <shortName evidence="12">HTPA synthase</shortName>
        <ecNumber evidence="4 12">4.3.3.7</ecNumber>
    </recommendedName>
</protein>
<feature type="site" description="Part of a proton relay during catalysis" evidence="12">
    <location>
        <position position="109"/>
    </location>
</feature>
<keyword evidence="8 12" id="KW-0457">Lysine biosynthesis</keyword>
<dbReference type="Proteomes" id="UP001597201">
    <property type="component" value="Unassembled WGS sequence"/>
</dbReference>
<evidence type="ECO:0000256" key="8">
    <source>
        <dbReference type="ARBA" id="ARBA00023154"/>
    </source>
</evidence>
<evidence type="ECO:0000256" key="9">
    <source>
        <dbReference type="ARBA" id="ARBA00023239"/>
    </source>
</evidence>
<comment type="catalytic activity">
    <reaction evidence="11 12">
        <text>L-aspartate 4-semialdehyde + pyruvate = (2S,4S)-4-hydroxy-2,3,4,5-tetrahydrodipicolinate + H2O + H(+)</text>
        <dbReference type="Rhea" id="RHEA:34171"/>
        <dbReference type="ChEBI" id="CHEBI:15361"/>
        <dbReference type="ChEBI" id="CHEBI:15377"/>
        <dbReference type="ChEBI" id="CHEBI:15378"/>
        <dbReference type="ChEBI" id="CHEBI:67139"/>
        <dbReference type="ChEBI" id="CHEBI:537519"/>
        <dbReference type="EC" id="4.3.3.7"/>
    </reaction>
</comment>
<reference evidence="15" key="1">
    <citation type="journal article" date="2019" name="Int. J. Syst. Evol. Microbiol.">
        <title>The Global Catalogue of Microorganisms (GCM) 10K type strain sequencing project: providing services to taxonomists for standard genome sequencing and annotation.</title>
        <authorList>
            <consortium name="The Broad Institute Genomics Platform"/>
            <consortium name="The Broad Institute Genome Sequencing Center for Infectious Disease"/>
            <person name="Wu L."/>
            <person name="Ma J."/>
        </authorList>
    </citation>
    <scope>NUCLEOTIDE SEQUENCE [LARGE SCALE GENOMIC DNA]</scope>
    <source>
        <strain evidence="15">CCUG 61485</strain>
    </source>
</reference>
<evidence type="ECO:0000256" key="11">
    <source>
        <dbReference type="ARBA" id="ARBA00047836"/>
    </source>
</evidence>
<evidence type="ECO:0000313" key="15">
    <source>
        <dbReference type="Proteomes" id="UP001597201"/>
    </source>
</evidence>
<dbReference type="RefSeq" id="WP_377179565.1">
    <property type="nucleotide sequence ID" value="NZ_JBHTMY010000003.1"/>
</dbReference>
<keyword evidence="9 12" id="KW-0456">Lyase</keyword>
<comment type="similarity">
    <text evidence="3 12 13">Belongs to the DapA family.</text>
</comment>
<feature type="binding site" evidence="12">
    <location>
        <position position="206"/>
    </location>
    <ligand>
        <name>pyruvate</name>
        <dbReference type="ChEBI" id="CHEBI:15361"/>
    </ligand>
</feature>
<dbReference type="InterPro" id="IPR020625">
    <property type="entry name" value="Schiff_base-form_aldolases_AS"/>
</dbReference>
<comment type="function">
    <text evidence="1 12">Catalyzes the condensation of (S)-aspartate-beta-semialdehyde [(S)-ASA] and pyruvate to 4-hydroxy-tetrahydrodipicolinate (HTPA).</text>
</comment>
<evidence type="ECO:0000256" key="1">
    <source>
        <dbReference type="ARBA" id="ARBA00003294"/>
    </source>
</evidence>
<dbReference type="InterPro" id="IPR005263">
    <property type="entry name" value="DapA"/>
</dbReference>
<dbReference type="EC" id="4.3.3.7" evidence="4 12"/>
<comment type="caution">
    <text evidence="14">The sequence shown here is derived from an EMBL/GenBank/DDBJ whole genome shotgun (WGS) entry which is preliminary data.</text>
</comment>
<dbReference type="CDD" id="cd00950">
    <property type="entry name" value="DHDPS"/>
    <property type="match status" value="1"/>
</dbReference>
<dbReference type="EMBL" id="JBHTMY010000003">
    <property type="protein sequence ID" value="MFD1316514.1"/>
    <property type="molecule type" value="Genomic_DNA"/>
</dbReference>
<proteinExistence type="inferred from homology"/>
<evidence type="ECO:0000256" key="10">
    <source>
        <dbReference type="ARBA" id="ARBA00023270"/>
    </source>
</evidence>
<evidence type="ECO:0000256" key="12">
    <source>
        <dbReference type="HAMAP-Rule" id="MF_00418"/>
    </source>
</evidence>
<comment type="pathway">
    <text evidence="2 12">Amino-acid biosynthesis; L-lysine biosynthesis via DAP pathway; (S)-tetrahydrodipicolinate from L-aspartate: step 3/4.</text>
</comment>
<evidence type="ECO:0000256" key="7">
    <source>
        <dbReference type="ARBA" id="ARBA00022915"/>
    </source>
</evidence>
<evidence type="ECO:0000256" key="3">
    <source>
        <dbReference type="ARBA" id="ARBA00007592"/>
    </source>
</evidence>
<dbReference type="Gene3D" id="3.20.20.70">
    <property type="entry name" value="Aldolase class I"/>
    <property type="match status" value="1"/>
</dbReference>
<keyword evidence="7 12" id="KW-0220">Diaminopimelate biosynthesis</keyword>
<keyword evidence="5 12" id="KW-0963">Cytoplasm</keyword>
<comment type="caution">
    <text evidence="12">Was originally thought to be a dihydrodipicolinate synthase (DHDPS), catalyzing the condensation of (S)-aspartate-beta-semialdehyde [(S)-ASA] and pyruvate to dihydrodipicolinate (DHDP). However, it was shown in E.coli that the product of the enzymatic reaction is not dihydrodipicolinate but in fact (4S)-4-hydroxy-2,3,4,5-tetrahydro-(2S)-dipicolinic acid (HTPA), and that the consecutive dehydration reaction leading to DHDP is not spontaneous but catalyzed by DapB.</text>
</comment>
<dbReference type="PANTHER" id="PTHR12128:SF66">
    <property type="entry name" value="4-HYDROXY-2-OXOGLUTARATE ALDOLASE, MITOCHONDRIAL"/>
    <property type="match status" value="1"/>
</dbReference>
<sequence>MKELFGTGVALVTPFDKNLEIDFGALTQIIEYQIKNGIDYLVLLGTTAETPTLTKQEQDQIITHVVKVNNGRLPLVLGLGGNNTQSLVNQLNELDLRPFSAILSVSPYYNRPTQEGIYQHYKHLALASPLPIIMYNIPYRTGTNMEPETVFRLAKDFDNIIGIKEAAGNFDQILLLLNGKPDDFMIISGEDSLALSLVTAGGAGVISVLAQGIPGEYSEMIKLGLNYKTKEAFDLLKGLLPAVQLIFKEGNPVGIKSMLHHLRLCQPYVRLPLVKVSSELQTKISNFVENHN</sequence>
<feature type="active site" description="Schiff-base intermediate with substrate" evidence="12">
    <location>
        <position position="164"/>
    </location>
</feature>
<keyword evidence="6 12" id="KW-0028">Amino-acid biosynthesis</keyword>